<dbReference type="RefSeq" id="XP_049182510.1">
    <property type="nucleotide sequence ID" value="XM_049325042.1"/>
</dbReference>
<comment type="similarity">
    <text evidence="1">Belongs to the SDHAF4 family.</text>
</comment>
<dbReference type="GO" id="GO:0005739">
    <property type="term" value="C:mitochondrion"/>
    <property type="evidence" value="ECO:0007669"/>
    <property type="project" value="TreeGrafter"/>
</dbReference>
<organism evidence="4 5">
    <name type="scientific">Candida oxycetoniae</name>
    <dbReference type="NCBI Taxonomy" id="497107"/>
    <lineage>
        <taxon>Eukaryota</taxon>
        <taxon>Fungi</taxon>
        <taxon>Dikarya</taxon>
        <taxon>Ascomycota</taxon>
        <taxon>Saccharomycotina</taxon>
        <taxon>Pichiomycetes</taxon>
        <taxon>Debaryomycetaceae</taxon>
        <taxon>Candida/Lodderomyces clade</taxon>
        <taxon>Candida</taxon>
    </lineage>
</organism>
<dbReference type="InterPro" id="IPR012875">
    <property type="entry name" value="SDHF4"/>
</dbReference>
<sequence length="151" mass="16685">MLSNLLKRSTVGVSVYRNKQIFPKSAFSFRCYSPPSKKFGQSYQGPPKLPKEEQEEFERLQNIAQSQIAIEEYNDSVKAGQAAEGEVFAGKETPPVVAVDANSDIGSFAYLKTIPEFEGDVNPVTGEKGGPKQDPLKTGDEWTFNGRTIDF</sequence>
<accession>A0AAI9T272</accession>
<evidence type="ECO:0000313" key="5">
    <source>
        <dbReference type="Proteomes" id="UP001202479"/>
    </source>
</evidence>
<dbReference type="Proteomes" id="UP001202479">
    <property type="component" value="Unassembled WGS sequence"/>
</dbReference>
<comment type="caution">
    <text evidence="4">The sequence shown here is derived from an EMBL/GenBank/DDBJ whole genome shotgun (WGS) entry which is preliminary data.</text>
</comment>
<gene>
    <name evidence="4" type="ORF">KGF56_000370</name>
</gene>
<feature type="region of interest" description="Disordered" evidence="3">
    <location>
        <begin position="119"/>
        <end position="151"/>
    </location>
</feature>
<dbReference type="GeneID" id="73377987"/>
<evidence type="ECO:0000256" key="2">
    <source>
        <dbReference type="ARBA" id="ARBA00022170"/>
    </source>
</evidence>
<dbReference type="Pfam" id="PF07896">
    <property type="entry name" value="DUF1674"/>
    <property type="match status" value="1"/>
</dbReference>
<proteinExistence type="inferred from homology"/>
<evidence type="ECO:0000256" key="1">
    <source>
        <dbReference type="ARBA" id="ARBA00005701"/>
    </source>
</evidence>
<name>A0AAI9T272_9ASCO</name>
<dbReference type="AlphaFoldDB" id="A0AAI9T272"/>
<evidence type="ECO:0000313" key="4">
    <source>
        <dbReference type="EMBL" id="KAI3406765.2"/>
    </source>
</evidence>
<dbReference type="GO" id="GO:0034553">
    <property type="term" value="P:mitochondrial respiratory chain complex II assembly"/>
    <property type="evidence" value="ECO:0007669"/>
    <property type="project" value="TreeGrafter"/>
</dbReference>
<protein>
    <recommendedName>
        <fullName evidence="2">Succinate dehydrogenase assembly factor 4, mitochondrial</fullName>
    </recommendedName>
</protein>
<feature type="compositionally biased region" description="Basic and acidic residues" evidence="3">
    <location>
        <begin position="129"/>
        <end position="140"/>
    </location>
</feature>
<keyword evidence="5" id="KW-1185">Reference proteome</keyword>
<dbReference type="PANTHER" id="PTHR28524">
    <property type="entry name" value="SUCCINATE DEHYDROGENASE ASSEMBLY FACTOR 4, MITOCHONDRIAL"/>
    <property type="match status" value="1"/>
</dbReference>
<dbReference type="EMBL" id="JAHUZD010000021">
    <property type="protein sequence ID" value="KAI3406765.2"/>
    <property type="molecule type" value="Genomic_DNA"/>
</dbReference>
<reference evidence="4" key="1">
    <citation type="journal article" date="2022" name="DNA Res.">
        <title>Genome analysis of five recently described species of the CUG-Ser clade uncovers Candida theae as a new hybrid lineage with pathogenic potential in the Candida parapsilosis species complex.</title>
        <authorList>
            <person name="Mixao V."/>
            <person name="Del Olmo V."/>
            <person name="Hegedusova E."/>
            <person name="Saus E."/>
            <person name="Pryszcz L."/>
            <person name="Cillingova A."/>
            <person name="Nosek J."/>
            <person name="Gabaldon T."/>
        </authorList>
    </citation>
    <scope>NUCLEOTIDE SEQUENCE</scope>
    <source>
        <strain evidence="4">CBS 10844</strain>
    </source>
</reference>
<dbReference type="PANTHER" id="PTHR28524:SF3">
    <property type="entry name" value="SUCCINATE DEHYDROGENASE ASSEMBLY FACTOR 4, MITOCHONDRIAL"/>
    <property type="match status" value="1"/>
</dbReference>
<evidence type="ECO:0000256" key="3">
    <source>
        <dbReference type="SAM" id="MobiDB-lite"/>
    </source>
</evidence>